<dbReference type="PANTHER" id="PTHR30348:SF4">
    <property type="entry name" value="DUF72 DOMAIN-CONTAINING PROTEIN"/>
    <property type="match status" value="1"/>
</dbReference>
<dbReference type="SUPFAM" id="SSF117396">
    <property type="entry name" value="TM1631-like"/>
    <property type="match status" value="1"/>
</dbReference>
<dbReference type="InterPro" id="IPR036520">
    <property type="entry name" value="UPF0759_sf"/>
</dbReference>
<gene>
    <name evidence="1" type="ORF">M0L20_21980</name>
</gene>
<accession>A0ABT0HQU6</accession>
<evidence type="ECO:0000313" key="2">
    <source>
        <dbReference type="Proteomes" id="UP001202180"/>
    </source>
</evidence>
<dbReference type="RefSeq" id="WP_232558753.1">
    <property type="nucleotide sequence ID" value="NZ_JALPRF010000003.1"/>
</dbReference>
<proteinExistence type="predicted"/>
<reference evidence="1 2" key="1">
    <citation type="submission" date="2022-04" db="EMBL/GenBank/DDBJ databases">
        <title>Spirosoma sp. strain RP8 genome sequencing and assembly.</title>
        <authorList>
            <person name="Jung Y."/>
        </authorList>
    </citation>
    <scope>NUCLEOTIDE SEQUENCE [LARGE SCALE GENOMIC DNA]</scope>
    <source>
        <strain evidence="1 2">RP8</strain>
    </source>
</reference>
<protein>
    <submittedName>
        <fullName evidence="1">DUF72 domain-containing protein</fullName>
    </submittedName>
</protein>
<comment type="caution">
    <text evidence="1">The sequence shown here is derived from an EMBL/GenBank/DDBJ whole genome shotgun (WGS) entry which is preliminary data.</text>
</comment>
<dbReference type="PANTHER" id="PTHR30348">
    <property type="entry name" value="UNCHARACTERIZED PROTEIN YECE"/>
    <property type="match status" value="1"/>
</dbReference>
<dbReference type="EMBL" id="JALPRF010000003">
    <property type="protein sequence ID" value="MCK8494554.1"/>
    <property type="molecule type" value="Genomic_DNA"/>
</dbReference>
<keyword evidence="2" id="KW-1185">Reference proteome</keyword>
<evidence type="ECO:0000313" key="1">
    <source>
        <dbReference type="EMBL" id="MCK8494554.1"/>
    </source>
</evidence>
<dbReference type="Pfam" id="PF01904">
    <property type="entry name" value="DUF72"/>
    <property type="match status" value="1"/>
</dbReference>
<dbReference type="Gene3D" id="3.20.20.410">
    <property type="entry name" value="Protein of unknown function UPF0759"/>
    <property type="match status" value="1"/>
</dbReference>
<organism evidence="1 2">
    <name type="scientific">Spirosoma liriopis</name>
    <dbReference type="NCBI Taxonomy" id="2937440"/>
    <lineage>
        <taxon>Bacteria</taxon>
        <taxon>Pseudomonadati</taxon>
        <taxon>Bacteroidota</taxon>
        <taxon>Cytophagia</taxon>
        <taxon>Cytophagales</taxon>
        <taxon>Cytophagaceae</taxon>
        <taxon>Spirosoma</taxon>
    </lineage>
</organism>
<name>A0ABT0HQU6_9BACT</name>
<dbReference type="Proteomes" id="UP001202180">
    <property type="component" value="Unassembled WGS sequence"/>
</dbReference>
<dbReference type="InterPro" id="IPR002763">
    <property type="entry name" value="DUF72"/>
</dbReference>
<sequence length="244" mass="28633">MSSSVRVGTCGFNGTKANYQQRLSCVEVQHTFYQPPQLTTLHRWRNDVSADFEFTLKAWQLITHQAKSPTYKRLRRKLTDQELADAGFFRPTTIVEEAWQLTLACAHALKARTILFQCPASFTQTSEHIAHMVGFFSRIDRTGLRLCWEPRGNWDRQVVRALCHDLDLWHVVDPFVNTTTTPERCYFRLHGRQGWRYKYEPHELTELLELLPHEQPSYVFFNNIHMMQDALAFKTILESQDNLD</sequence>